<keyword evidence="2" id="KW-0540">Nuclease</keyword>
<keyword evidence="3" id="KW-1185">Reference proteome</keyword>
<dbReference type="RefSeq" id="WP_386765813.1">
    <property type="nucleotide sequence ID" value="NZ_JBHSTI010000008.1"/>
</dbReference>
<dbReference type="InterPro" id="IPR005135">
    <property type="entry name" value="Endo/exonuclease/phosphatase"/>
</dbReference>
<dbReference type="GO" id="GO:0004519">
    <property type="term" value="F:endonuclease activity"/>
    <property type="evidence" value="ECO:0007669"/>
    <property type="project" value="UniProtKB-KW"/>
</dbReference>
<proteinExistence type="predicted"/>
<organism evidence="2 3">
    <name type="scientific">Longivirga aurantiaca</name>
    <dbReference type="NCBI Taxonomy" id="1837743"/>
    <lineage>
        <taxon>Bacteria</taxon>
        <taxon>Bacillati</taxon>
        <taxon>Actinomycetota</taxon>
        <taxon>Actinomycetes</taxon>
        <taxon>Sporichthyales</taxon>
        <taxon>Sporichthyaceae</taxon>
        <taxon>Longivirga</taxon>
    </lineage>
</organism>
<dbReference type="Gene3D" id="3.60.10.10">
    <property type="entry name" value="Endonuclease/exonuclease/phosphatase"/>
    <property type="match status" value="1"/>
</dbReference>
<protein>
    <submittedName>
        <fullName evidence="2">Endonuclease/exonuclease/phosphatase family protein</fullName>
    </submittedName>
</protein>
<reference evidence="3" key="1">
    <citation type="journal article" date="2019" name="Int. J. Syst. Evol. Microbiol.">
        <title>The Global Catalogue of Microorganisms (GCM) 10K type strain sequencing project: providing services to taxonomists for standard genome sequencing and annotation.</title>
        <authorList>
            <consortium name="The Broad Institute Genomics Platform"/>
            <consortium name="The Broad Institute Genome Sequencing Center for Infectious Disease"/>
            <person name="Wu L."/>
            <person name="Ma J."/>
        </authorList>
    </citation>
    <scope>NUCLEOTIDE SEQUENCE [LARGE SCALE GENOMIC DNA]</scope>
    <source>
        <strain evidence="3">CGMCC 4.7317</strain>
    </source>
</reference>
<dbReference type="Pfam" id="PF03372">
    <property type="entry name" value="Exo_endo_phos"/>
    <property type="match status" value="1"/>
</dbReference>
<evidence type="ECO:0000313" key="2">
    <source>
        <dbReference type="EMBL" id="MFC6238000.1"/>
    </source>
</evidence>
<gene>
    <name evidence="2" type="ORF">ACFQGU_08925</name>
</gene>
<dbReference type="InterPro" id="IPR036691">
    <property type="entry name" value="Endo/exonu/phosph_ase_sf"/>
</dbReference>
<sequence length="237" mass="25415">MLTLATWNVLAPAYALPTRYEGVPSDLLEAPHRTPRVHARLEALLDRCDVVAVQEADLDLVGWLREVAGASVLHAPRPSSVDGVLLASRRHRLDGLTGGSADQRRTWAAAEVSGVLVVSVHLDPEWPAKRLRGAVQAAQLVTWLDEEADARAVVIAGDINASWDRQTGDALRWGRFDAQRVGATAATNGKCRELDVIATRGCAAAVEPTGLPPVGTAYRLPDLDVPSDHAPLLATIR</sequence>
<dbReference type="SUPFAM" id="SSF56219">
    <property type="entry name" value="DNase I-like"/>
    <property type="match status" value="1"/>
</dbReference>
<feature type="domain" description="Endonuclease/exonuclease/phosphatase" evidence="1">
    <location>
        <begin position="5"/>
        <end position="229"/>
    </location>
</feature>
<accession>A0ABW1T1U0</accession>
<dbReference type="Proteomes" id="UP001596138">
    <property type="component" value="Unassembled WGS sequence"/>
</dbReference>
<evidence type="ECO:0000259" key="1">
    <source>
        <dbReference type="Pfam" id="PF03372"/>
    </source>
</evidence>
<keyword evidence="2" id="KW-0255">Endonuclease</keyword>
<evidence type="ECO:0000313" key="3">
    <source>
        <dbReference type="Proteomes" id="UP001596138"/>
    </source>
</evidence>
<keyword evidence="2" id="KW-0378">Hydrolase</keyword>
<dbReference type="EMBL" id="JBHSTI010000008">
    <property type="protein sequence ID" value="MFC6238000.1"/>
    <property type="molecule type" value="Genomic_DNA"/>
</dbReference>
<name>A0ABW1T1U0_9ACTN</name>
<comment type="caution">
    <text evidence="2">The sequence shown here is derived from an EMBL/GenBank/DDBJ whole genome shotgun (WGS) entry which is preliminary data.</text>
</comment>